<dbReference type="InterPro" id="IPR050194">
    <property type="entry name" value="Glycosyltransferase_grp1"/>
</dbReference>
<protein>
    <submittedName>
        <fullName evidence="4">Putative glycosyltransferase</fullName>
    </submittedName>
</protein>
<accession>K6VQA0</accession>
<dbReference type="GO" id="GO:1901137">
    <property type="term" value="P:carbohydrate derivative biosynthetic process"/>
    <property type="evidence" value="ECO:0007669"/>
    <property type="project" value="UniProtKB-ARBA"/>
</dbReference>
<dbReference type="STRING" id="1108045.GORHZ_050_00120"/>
<dbReference type="RefSeq" id="WP_006331003.1">
    <property type="nucleotide sequence ID" value="NZ_BAHC01000050.1"/>
</dbReference>
<name>K6VQA0_9ACTN</name>
<dbReference type="Pfam" id="PF13692">
    <property type="entry name" value="Glyco_trans_1_4"/>
    <property type="match status" value="1"/>
</dbReference>
<evidence type="ECO:0000259" key="3">
    <source>
        <dbReference type="Pfam" id="PF13579"/>
    </source>
</evidence>
<dbReference type="EMBL" id="BAHC01000050">
    <property type="protein sequence ID" value="GAB89095.1"/>
    <property type="molecule type" value="Genomic_DNA"/>
</dbReference>
<dbReference type="OrthoDB" id="3861448at2"/>
<sequence length="413" mass="44959">MRVLVYPHDLNIGGSQLNAIEIAAGVRNLGHEVAIFGRRGQLMSRIQELGLEFIEAPPLGRRPSPATAKALADLVRTRQVDLIHGYEWPPTLDAVLARFQGSRAAVVSTVMSMSVPPFIPHNVDLVVGTEQIADAERAAGRRRVSVVEPPVDLSHNDISGHLDMAGFRSGFGLDDERILVVSVARFARELKLEGTLTAIDVIAELSESVPIRLVLVGDGPARADVERAARRANERHGVGTVVLTGELTDPRAAYAAADIMLGMGGSALRALAYGKPLIVQGEQGFWRTLRADTVDQFLWTGWYGIGPGPEVGAAALQSELSVLVDHGRRKEAGEFGLRLVRERFSLVQAARRQEDIYRLAVEAGARRRLTAEGLAFGRYVQYYGAKRLRRALGRQATDDFNSRPVAARWNAGS</sequence>
<dbReference type="CDD" id="cd03801">
    <property type="entry name" value="GT4_PimA-like"/>
    <property type="match status" value="1"/>
</dbReference>
<evidence type="ECO:0000313" key="5">
    <source>
        <dbReference type="Proteomes" id="UP000008363"/>
    </source>
</evidence>
<dbReference type="Pfam" id="PF13579">
    <property type="entry name" value="Glyco_trans_4_4"/>
    <property type="match status" value="1"/>
</dbReference>
<dbReference type="GO" id="GO:1903509">
    <property type="term" value="P:liposaccharide metabolic process"/>
    <property type="evidence" value="ECO:0007669"/>
    <property type="project" value="UniProtKB-ARBA"/>
</dbReference>
<proteinExistence type="predicted"/>
<dbReference type="PANTHER" id="PTHR45947:SF13">
    <property type="entry name" value="TRANSFERASE"/>
    <property type="match status" value="1"/>
</dbReference>
<feature type="domain" description="Glycosyltransferase subfamily 4-like N-terminal" evidence="3">
    <location>
        <begin position="14"/>
        <end position="111"/>
    </location>
</feature>
<dbReference type="PANTHER" id="PTHR45947">
    <property type="entry name" value="SULFOQUINOVOSYL TRANSFERASE SQD2"/>
    <property type="match status" value="1"/>
</dbReference>
<keyword evidence="5" id="KW-1185">Reference proteome</keyword>
<dbReference type="Gene3D" id="3.40.50.2000">
    <property type="entry name" value="Glycogen Phosphorylase B"/>
    <property type="match status" value="2"/>
</dbReference>
<dbReference type="GO" id="GO:0016757">
    <property type="term" value="F:glycosyltransferase activity"/>
    <property type="evidence" value="ECO:0007669"/>
    <property type="project" value="UniProtKB-KW"/>
</dbReference>
<organism evidence="4 5">
    <name type="scientific">Gordonia rhizosphera NBRC 16068</name>
    <dbReference type="NCBI Taxonomy" id="1108045"/>
    <lineage>
        <taxon>Bacteria</taxon>
        <taxon>Bacillati</taxon>
        <taxon>Actinomycetota</taxon>
        <taxon>Actinomycetes</taxon>
        <taxon>Mycobacteriales</taxon>
        <taxon>Gordoniaceae</taxon>
        <taxon>Gordonia</taxon>
    </lineage>
</organism>
<dbReference type="SUPFAM" id="SSF53756">
    <property type="entry name" value="UDP-Glycosyltransferase/glycogen phosphorylase"/>
    <property type="match status" value="1"/>
</dbReference>
<gene>
    <name evidence="4" type="ORF">GORHZ_050_00120</name>
</gene>
<reference evidence="4 5" key="1">
    <citation type="submission" date="2012-08" db="EMBL/GenBank/DDBJ databases">
        <title>Whole genome shotgun sequence of Gordonia rhizosphera NBRC 16068.</title>
        <authorList>
            <person name="Takarada H."/>
            <person name="Isaki S."/>
            <person name="Hosoyama A."/>
            <person name="Tsuchikane K."/>
            <person name="Katsumata H."/>
            <person name="Baba S."/>
            <person name="Ohji S."/>
            <person name="Yamazaki S."/>
            <person name="Fujita N."/>
        </authorList>
    </citation>
    <scope>NUCLEOTIDE SEQUENCE [LARGE SCALE GENOMIC DNA]</scope>
    <source>
        <strain evidence="4 5">NBRC 16068</strain>
    </source>
</reference>
<keyword evidence="1" id="KW-0328">Glycosyltransferase</keyword>
<evidence type="ECO:0000256" key="2">
    <source>
        <dbReference type="ARBA" id="ARBA00022679"/>
    </source>
</evidence>
<dbReference type="eggNOG" id="COG0438">
    <property type="taxonomic scope" value="Bacteria"/>
</dbReference>
<dbReference type="AlphaFoldDB" id="K6VQA0"/>
<comment type="caution">
    <text evidence="4">The sequence shown here is derived from an EMBL/GenBank/DDBJ whole genome shotgun (WGS) entry which is preliminary data.</text>
</comment>
<keyword evidence="2 4" id="KW-0808">Transferase</keyword>
<evidence type="ECO:0000256" key="1">
    <source>
        <dbReference type="ARBA" id="ARBA00022676"/>
    </source>
</evidence>
<evidence type="ECO:0000313" key="4">
    <source>
        <dbReference type="EMBL" id="GAB89095.1"/>
    </source>
</evidence>
<dbReference type="InterPro" id="IPR028098">
    <property type="entry name" value="Glyco_trans_4-like_N"/>
</dbReference>
<dbReference type="Proteomes" id="UP000008363">
    <property type="component" value="Unassembled WGS sequence"/>
</dbReference>